<feature type="region of interest" description="Disordered" evidence="1">
    <location>
        <begin position="403"/>
        <end position="424"/>
    </location>
</feature>
<dbReference type="EMBL" id="NQVE01000175">
    <property type="protein sequence ID" value="RAL42372.1"/>
    <property type="molecule type" value="Genomic_DNA"/>
</dbReference>
<name>A0A328D922_9ASTE</name>
<protein>
    <submittedName>
        <fullName evidence="2">Uncharacterized protein</fullName>
    </submittedName>
</protein>
<evidence type="ECO:0000313" key="2">
    <source>
        <dbReference type="EMBL" id="RAL42372.1"/>
    </source>
</evidence>
<organism evidence="2 3">
    <name type="scientific">Cuscuta australis</name>
    <dbReference type="NCBI Taxonomy" id="267555"/>
    <lineage>
        <taxon>Eukaryota</taxon>
        <taxon>Viridiplantae</taxon>
        <taxon>Streptophyta</taxon>
        <taxon>Embryophyta</taxon>
        <taxon>Tracheophyta</taxon>
        <taxon>Spermatophyta</taxon>
        <taxon>Magnoliopsida</taxon>
        <taxon>eudicotyledons</taxon>
        <taxon>Gunneridae</taxon>
        <taxon>Pentapetalae</taxon>
        <taxon>asterids</taxon>
        <taxon>lamiids</taxon>
        <taxon>Solanales</taxon>
        <taxon>Convolvulaceae</taxon>
        <taxon>Cuscuteae</taxon>
        <taxon>Cuscuta</taxon>
        <taxon>Cuscuta subgen. Grammica</taxon>
        <taxon>Cuscuta sect. Cleistogrammica</taxon>
    </lineage>
</organism>
<feature type="compositionally biased region" description="Polar residues" evidence="1">
    <location>
        <begin position="247"/>
        <end position="268"/>
    </location>
</feature>
<reference evidence="2 3" key="1">
    <citation type="submission" date="2018-06" db="EMBL/GenBank/DDBJ databases">
        <title>The Genome of Cuscuta australis (Dodder) Provides Insight into the Evolution of Plant Parasitism.</title>
        <authorList>
            <person name="Liu H."/>
        </authorList>
    </citation>
    <scope>NUCLEOTIDE SEQUENCE [LARGE SCALE GENOMIC DNA]</scope>
    <source>
        <strain evidence="3">cv. Yunnan</strain>
        <tissue evidence="2">Vines</tissue>
    </source>
</reference>
<gene>
    <name evidence="2" type="ORF">DM860_012155</name>
</gene>
<dbReference type="InterPro" id="IPR008004">
    <property type="entry name" value="OCTOPUS-like"/>
</dbReference>
<evidence type="ECO:0000256" key="1">
    <source>
        <dbReference type="SAM" id="MobiDB-lite"/>
    </source>
</evidence>
<feature type="region of interest" description="Disordered" evidence="1">
    <location>
        <begin position="232"/>
        <end position="291"/>
    </location>
</feature>
<dbReference type="AlphaFoldDB" id="A0A328D922"/>
<dbReference type="Proteomes" id="UP000249390">
    <property type="component" value="Unassembled WGS sequence"/>
</dbReference>
<accession>A0A328D922</accession>
<dbReference type="PANTHER" id="PTHR31659">
    <property type="entry name" value="PROTEIN: UPF0503-LIKE PROTEIN, PUTATIVE (DUF740)-RELATED"/>
    <property type="match status" value="1"/>
</dbReference>
<comment type="caution">
    <text evidence="2">The sequence shown here is derived from an EMBL/GenBank/DDBJ whole genome shotgun (WGS) entry which is preliminary data.</text>
</comment>
<evidence type="ECO:0000313" key="3">
    <source>
        <dbReference type="Proteomes" id="UP000249390"/>
    </source>
</evidence>
<dbReference type="Pfam" id="PF05340">
    <property type="entry name" value="DUF740"/>
    <property type="match status" value="3"/>
</dbReference>
<keyword evidence="3" id="KW-1185">Reference proteome</keyword>
<sequence>MALKPDPRIRTRTRNFPACYRHRTQSSTGICAACLRERLSGFDPSADPELSSLPINPSLLPSVAGDGRCNARLDGRRSKASAVGDPSSSFAPDLRRCRSVSGVHPDASCSSSEPRRTSCDVRDRNSLALLFDINDGPPSADIKVETKNIGFSRLGRFDGEAIKDAEIGGEATVPIDPNVNDVDMEGELKTMKEFIDLEIQSGKQRSKDLRVIAGNFWEAASVFSKKLQKWRHKQHGKRIQSGEDGNPVSSNANTSDGFSITKSGNQKTENLRETQSDVGENAVGRRSCDTEPRFSVENPHIMIDEPRASWDGYLVARNISGQSNSDSSFSQRESCSDRSSSVLSFDNNKGLGLECHQQQHHLDSTKSASLKLVITEKELKDWHLKSVKDPSFKSFEPPPIETPPAAAAAAGSCNNKHSNRSTKKNATTWKKVWNVFGFKQILSDTTGEVQSDNSEKKQNPELENPMRFARSSSIVRARNLTDKIDMIPGRRSVSEGVGYGYANNKGRFLLAERNRNGKCNSSSLDGGGVLPFYLMPLRTSRSKSSSSRSMLLNSDCISENVLN</sequence>
<dbReference type="PANTHER" id="PTHR31659:SF0">
    <property type="entry name" value="EMB|CAB61945.1"/>
    <property type="match status" value="1"/>
</dbReference>
<proteinExistence type="predicted"/>